<dbReference type="AlphaFoldDB" id="A0A382CE25"/>
<accession>A0A382CE25</accession>
<reference evidence="1" key="1">
    <citation type="submission" date="2018-05" db="EMBL/GenBank/DDBJ databases">
        <authorList>
            <person name="Lanie J.A."/>
            <person name="Ng W.-L."/>
            <person name="Kazmierczak K.M."/>
            <person name="Andrzejewski T.M."/>
            <person name="Davidsen T.M."/>
            <person name="Wayne K.J."/>
            <person name="Tettelin H."/>
            <person name="Glass J.I."/>
            <person name="Rusch D."/>
            <person name="Podicherti R."/>
            <person name="Tsui H.-C.T."/>
            <person name="Winkler M.E."/>
        </authorList>
    </citation>
    <scope>NUCLEOTIDE SEQUENCE</scope>
</reference>
<protein>
    <submittedName>
        <fullName evidence="1">Uncharacterized protein</fullName>
    </submittedName>
</protein>
<evidence type="ECO:0000313" key="1">
    <source>
        <dbReference type="EMBL" id="SVB23563.1"/>
    </source>
</evidence>
<dbReference type="EMBL" id="UINC01033772">
    <property type="protein sequence ID" value="SVB23563.1"/>
    <property type="molecule type" value="Genomic_DNA"/>
</dbReference>
<organism evidence="1">
    <name type="scientific">marine metagenome</name>
    <dbReference type="NCBI Taxonomy" id="408172"/>
    <lineage>
        <taxon>unclassified sequences</taxon>
        <taxon>metagenomes</taxon>
        <taxon>ecological metagenomes</taxon>
    </lineage>
</organism>
<name>A0A382CE25_9ZZZZ</name>
<gene>
    <name evidence="1" type="ORF">METZ01_LOCUS176417</name>
</gene>
<sequence>MSGIEKLKYRQRVRRFTSTRFLPSDLALIHRRQAFNSDPPGVNNQLLSGIADDCHSGRSTSPEHTELCQQVSTDSPMKTTDWFKHSISFSEKHRKVWLFLGVVIFLDCLGLNDL</sequence>
<proteinExistence type="predicted"/>